<evidence type="ECO:0000259" key="7">
    <source>
        <dbReference type="PROSITE" id="PS50103"/>
    </source>
</evidence>
<evidence type="ECO:0000256" key="5">
    <source>
        <dbReference type="ARBA" id="ARBA00023125"/>
    </source>
</evidence>
<evidence type="ECO:0000256" key="1">
    <source>
        <dbReference type="ARBA" id="ARBA00022723"/>
    </source>
</evidence>
<dbReference type="PANTHER" id="PTHR14493">
    <property type="entry name" value="UNKEMPT FAMILY MEMBER"/>
    <property type="match status" value="1"/>
</dbReference>
<evidence type="ECO:0000313" key="9">
    <source>
        <dbReference type="Proteomes" id="UP000594263"/>
    </source>
</evidence>
<evidence type="ECO:0000313" key="8">
    <source>
        <dbReference type="EnsemblPlants" id="Kaladp0039s0416.1.v1.1.CDS.1"/>
    </source>
</evidence>
<dbReference type="Proteomes" id="UP000594263">
    <property type="component" value="Unplaced"/>
</dbReference>
<feature type="domain" description="C3H1-type" evidence="7">
    <location>
        <begin position="124"/>
        <end position="151"/>
    </location>
</feature>
<dbReference type="Pfam" id="PF25512">
    <property type="entry name" value="zf-CCCH_AtC3H23"/>
    <property type="match status" value="1"/>
</dbReference>
<dbReference type="Gene3D" id="3.30.1370.210">
    <property type="match status" value="1"/>
</dbReference>
<evidence type="ECO:0000256" key="2">
    <source>
        <dbReference type="ARBA" id="ARBA00022737"/>
    </source>
</evidence>
<dbReference type="Gramene" id="Kaladp0039s0416.1.v1.1">
    <property type="protein sequence ID" value="Kaladp0039s0416.1.v1.1.CDS.1"/>
    <property type="gene ID" value="Kaladp0039s0416.v1.1"/>
</dbReference>
<keyword evidence="1 6" id="KW-0479">Metal-binding</keyword>
<evidence type="ECO:0000256" key="6">
    <source>
        <dbReference type="PROSITE-ProRule" id="PRU00723"/>
    </source>
</evidence>
<evidence type="ECO:0000256" key="4">
    <source>
        <dbReference type="ARBA" id="ARBA00022833"/>
    </source>
</evidence>
<name>A0A7N0TKE2_KALFE</name>
<dbReference type="InterPro" id="IPR045234">
    <property type="entry name" value="Unkempt-like"/>
</dbReference>
<reference evidence="8" key="1">
    <citation type="submission" date="2021-01" db="UniProtKB">
        <authorList>
            <consortium name="EnsemblPlants"/>
        </authorList>
    </citation>
    <scope>IDENTIFICATION</scope>
</reference>
<sequence>MSSTVCAEQVQKFHSSQQKSHHLHNIDVPPRKLLSRRGAAARAASFHEDSSSSPKVAEEALFRKFLPYNSGFDDDDDDPYSSDHFRMFEFKIRRCTRSRSHDWTDCPFAHPGEKARRRDPRRFAYSGTVCPEFRRGGCSRGDSCEFAHGVFECWLHPARYRTEACKDGKSCKRKVCFFAHTPRQLRVLPPSEDSPVSRKPRKTNPSSAAVSGCNHCCVFCLHQQNANNNNNSVINPNSPTSTLLSFSPPLSPIKNRSPVEPPFSRFSGCNNGSLSYDEALAELVASLDAMNVVEGSLAGSGCYPGLGFGGESEIYSPIMNHHQPQQQSQFVLSPSTPQQQSFSSSRIFGPAAGRSSLFDPISPTSLPNYTAGFTTGAAASSCVDDSPDIAWVNDLLM</sequence>
<dbReference type="InterPro" id="IPR057444">
    <property type="entry name" value="Znf-CCCH_AtC3H23-like"/>
</dbReference>
<dbReference type="GO" id="GO:0006355">
    <property type="term" value="P:regulation of DNA-templated transcription"/>
    <property type="evidence" value="ECO:0007669"/>
    <property type="project" value="UniProtKB-ARBA"/>
</dbReference>
<dbReference type="GO" id="GO:0008270">
    <property type="term" value="F:zinc ion binding"/>
    <property type="evidence" value="ECO:0007669"/>
    <property type="project" value="UniProtKB-KW"/>
</dbReference>
<protein>
    <recommendedName>
        <fullName evidence="7">C3H1-type domain-containing protein</fullName>
    </recommendedName>
</protein>
<dbReference type="GO" id="GO:0003677">
    <property type="term" value="F:DNA binding"/>
    <property type="evidence" value="ECO:0007669"/>
    <property type="project" value="UniProtKB-KW"/>
</dbReference>
<keyword evidence="4 6" id="KW-0862">Zinc</keyword>
<dbReference type="PROSITE" id="PS50103">
    <property type="entry name" value="ZF_C3H1"/>
    <property type="match status" value="1"/>
</dbReference>
<dbReference type="EnsemblPlants" id="Kaladp0039s0416.1.v1.1">
    <property type="protein sequence ID" value="Kaladp0039s0416.1.v1.1.CDS.1"/>
    <property type="gene ID" value="Kaladp0039s0416.v1.1"/>
</dbReference>
<feature type="zinc finger region" description="C3H1-type" evidence="6">
    <location>
        <begin position="124"/>
        <end position="151"/>
    </location>
</feature>
<dbReference type="Pfam" id="PF18044">
    <property type="entry name" value="zf-CCCH_4"/>
    <property type="match status" value="1"/>
</dbReference>
<dbReference type="OMA" id="TLIGMSH"/>
<dbReference type="SMART" id="SM00356">
    <property type="entry name" value="ZnF_C3H1"/>
    <property type="match status" value="2"/>
</dbReference>
<keyword evidence="3 6" id="KW-0863">Zinc-finger</keyword>
<dbReference type="PANTHER" id="PTHR14493:SF90">
    <property type="entry name" value="ZINC FINGER CCCH DOMAIN-CONTAINING PROTEIN 2"/>
    <property type="match status" value="1"/>
</dbReference>
<keyword evidence="5" id="KW-0238">DNA-binding</keyword>
<organism evidence="8 9">
    <name type="scientific">Kalanchoe fedtschenkoi</name>
    <name type="common">Lavender scallops</name>
    <name type="synonym">South American air plant</name>
    <dbReference type="NCBI Taxonomy" id="63787"/>
    <lineage>
        <taxon>Eukaryota</taxon>
        <taxon>Viridiplantae</taxon>
        <taxon>Streptophyta</taxon>
        <taxon>Embryophyta</taxon>
        <taxon>Tracheophyta</taxon>
        <taxon>Spermatophyta</taxon>
        <taxon>Magnoliopsida</taxon>
        <taxon>eudicotyledons</taxon>
        <taxon>Gunneridae</taxon>
        <taxon>Pentapetalae</taxon>
        <taxon>Saxifragales</taxon>
        <taxon>Crassulaceae</taxon>
        <taxon>Kalanchoe</taxon>
    </lineage>
</organism>
<accession>A0A7N0TKE2</accession>
<keyword evidence="9" id="KW-1185">Reference proteome</keyword>
<dbReference type="FunFam" id="3.30.1370.210:FF:000009">
    <property type="entry name" value="Zinc finger CCCH domain-containing protein 66"/>
    <property type="match status" value="1"/>
</dbReference>
<dbReference type="InterPro" id="IPR000571">
    <property type="entry name" value="Znf_CCCH"/>
</dbReference>
<dbReference type="SUPFAM" id="SSF90229">
    <property type="entry name" value="CCCH zinc finger"/>
    <property type="match status" value="1"/>
</dbReference>
<evidence type="ECO:0000256" key="3">
    <source>
        <dbReference type="ARBA" id="ARBA00022771"/>
    </source>
</evidence>
<dbReference type="InterPro" id="IPR036855">
    <property type="entry name" value="Znf_CCCH_sf"/>
</dbReference>
<dbReference type="InterPro" id="IPR041367">
    <property type="entry name" value="Znf-CCCH_4"/>
</dbReference>
<dbReference type="AlphaFoldDB" id="A0A7N0TKE2"/>
<proteinExistence type="predicted"/>
<keyword evidence="2" id="KW-0677">Repeat</keyword>